<dbReference type="SUPFAM" id="SSF56935">
    <property type="entry name" value="Porins"/>
    <property type="match status" value="1"/>
</dbReference>
<keyword evidence="15" id="KW-0675">Receptor</keyword>
<evidence type="ECO:0000256" key="11">
    <source>
        <dbReference type="RuleBase" id="RU003357"/>
    </source>
</evidence>
<keyword evidence="8 9" id="KW-0998">Cell outer membrane</keyword>
<name>A0ABP3WBC5_9GAMM</name>
<gene>
    <name evidence="15" type="ORF">GCM10009111_01300</name>
</gene>
<sequence length="1024" mass="111802">MMNKKPITIAIQTAIYSAIAGGALAMSPAAFAADALSAEEAKVVKTATQSQKTPEQKVEETHEKIMVTGSRLRRDSFSVATPLATMDNEAIEDTGLGSLSEILIDELPQISESSSNTNSQSNITATGLSTIDLRNLGSQRTLTLIDGRRVVSNSHSSNAVSLSTIPSGMVQKVEVITGGASAAYGSDAIAGVVNIITQQDKEGFAFKARGGESVEGGAKEFTLDLNYGTEFAEGRGYVYLSSTYDKQYGLTYNDRKRAQIQESHSYDDERMCNTMLTEAEPRDGECMRDISQSDWRSLSDSIPGGVFHEGSGGVGGFWYDGQTLRDDWVEEKYGIDTDQFVMLKVPDEGINTAIKVDFELTDDITFYGQVQHSLNKSFNDKSPESEDESDLVITYDPATGEFDQIDMGRISSSNPYVPAEIAAGGGSTIKWDRNFAEVGNIYTDNERTTIRSWAGLQGTLFDGDWDWDVSVGYGKSTQDQLRGNEIDVFKARYALDAEYAADGVTIQCADEAARAAGCVPMNLFGEGSISAEAANYIRANPTINTEVEQLTFTGYMAGDLFDMPAGPVATAFGFEFRRDSQKVTTGGGGVEGGITFNYVPQYSGEMDVAEVFGEAGIPLLRNVVGAKSLTADVSARFADYSPEGVDLVASYRAGLVWEIVDGYAVRTNWARAQRAPSIDNLMSPPAGDYDSNYSDICLGTTATSTDAGHDKCREEESIANYIALNGEFDVEDNNYSPGVGNPDLFEETADTLTFGVTLAPSFIEGLRIAVDYYDIAIKDALATYSNQDIIDYCYNSELPWDERGGSNSFCNDLKRDEDGGLIEVMQRDYNVDEISTSGFDVAIEYVYDFDDLGRIKFKSDWTHVLDWTKTVQSPGGPATTNYEGYYDNDIYDTQGSASLTWYKEDWRVRWSTKYKGPITVNQGDEKDWLEDMAANDKNCAAGSADCIENPETLAFNEIGSYITHSLSVSYDVELPKDGDLRVFGGVNNIFDNQGDYSLGGRGHFYSGYGSSVGRFVYLGAEFKF</sequence>
<feature type="short sequence motif" description="TonB C-terminal box" evidence="10">
    <location>
        <begin position="1007"/>
        <end position="1024"/>
    </location>
</feature>
<comment type="caution">
    <text evidence="15">The sequence shown here is derived from an EMBL/GenBank/DDBJ whole genome shotgun (WGS) entry which is preliminary data.</text>
</comment>
<evidence type="ECO:0000256" key="9">
    <source>
        <dbReference type="PROSITE-ProRule" id="PRU01360"/>
    </source>
</evidence>
<accession>A0ABP3WBC5</accession>
<keyword evidence="5 12" id="KW-0732">Signal</keyword>
<proteinExistence type="inferred from homology"/>
<dbReference type="InterPro" id="IPR010917">
    <property type="entry name" value="TonB_rcpt_CS"/>
</dbReference>
<keyword evidence="2 9" id="KW-0813">Transport</keyword>
<dbReference type="InterPro" id="IPR036942">
    <property type="entry name" value="Beta-barrel_TonB_sf"/>
</dbReference>
<evidence type="ECO:0000256" key="7">
    <source>
        <dbReference type="ARBA" id="ARBA00023136"/>
    </source>
</evidence>
<dbReference type="PANTHER" id="PTHR47234:SF2">
    <property type="entry name" value="TONB-DEPENDENT RECEPTOR"/>
    <property type="match status" value="1"/>
</dbReference>
<evidence type="ECO:0000256" key="3">
    <source>
        <dbReference type="ARBA" id="ARBA00022452"/>
    </source>
</evidence>
<comment type="similarity">
    <text evidence="9 11">Belongs to the TonB-dependent receptor family.</text>
</comment>
<keyword evidence="4 9" id="KW-0812">Transmembrane</keyword>
<evidence type="ECO:0000313" key="16">
    <source>
        <dbReference type="Proteomes" id="UP001500021"/>
    </source>
</evidence>
<dbReference type="InterPro" id="IPR037066">
    <property type="entry name" value="Plug_dom_sf"/>
</dbReference>
<feature type="domain" description="TonB-dependent receptor-like beta-barrel" evidence="13">
    <location>
        <begin position="439"/>
        <end position="989"/>
    </location>
</feature>
<comment type="subcellular location">
    <subcellularLocation>
        <location evidence="1 9">Cell outer membrane</location>
        <topology evidence="1 9">Multi-pass membrane protein</topology>
    </subcellularLocation>
</comment>
<reference evidence="16" key="1">
    <citation type="journal article" date="2019" name="Int. J. Syst. Evol. Microbiol.">
        <title>The Global Catalogue of Microorganisms (GCM) 10K type strain sequencing project: providing services to taxonomists for standard genome sequencing and annotation.</title>
        <authorList>
            <consortium name="The Broad Institute Genomics Platform"/>
            <consortium name="The Broad Institute Genome Sequencing Center for Infectious Disease"/>
            <person name="Wu L."/>
            <person name="Ma J."/>
        </authorList>
    </citation>
    <scope>NUCLEOTIDE SEQUENCE [LARGE SCALE GENOMIC DNA]</scope>
    <source>
        <strain evidence="16">JCM 15608</strain>
    </source>
</reference>
<keyword evidence="7 9" id="KW-0472">Membrane</keyword>
<keyword evidence="16" id="KW-1185">Reference proteome</keyword>
<dbReference type="PROSITE" id="PS52016">
    <property type="entry name" value="TONB_DEPENDENT_REC_3"/>
    <property type="match status" value="1"/>
</dbReference>
<evidence type="ECO:0000256" key="8">
    <source>
        <dbReference type="ARBA" id="ARBA00023237"/>
    </source>
</evidence>
<dbReference type="Pfam" id="PF00593">
    <property type="entry name" value="TonB_dep_Rec_b-barrel"/>
    <property type="match status" value="1"/>
</dbReference>
<dbReference type="PROSITE" id="PS01156">
    <property type="entry name" value="TONB_DEPENDENT_REC_2"/>
    <property type="match status" value="1"/>
</dbReference>
<evidence type="ECO:0000256" key="4">
    <source>
        <dbReference type="ARBA" id="ARBA00022692"/>
    </source>
</evidence>
<evidence type="ECO:0000256" key="12">
    <source>
        <dbReference type="SAM" id="SignalP"/>
    </source>
</evidence>
<evidence type="ECO:0000256" key="2">
    <source>
        <dbReference type="ARBA" id="ARBA00022448"/>
    </source>
</evidence>
<organism evidence="15 16">
    <name type="scientific">Colwellia asteriadis</name>
    <dbReference type="NCBI Taxonomy" id="517723"/>
    <lineage>
        <taxon>Bacteria</taxon>
        <taxon>Pseudomonadati</taxon>
        <taxon>Pseudomonadota</taxon>
        <taxon>Gammaproteobacteria</taxon>
        <taxon>Alteromonadales</taxon>
        <taxon>Colwelliaceae</taxon>
        <taxon>Colwellia</taxon>
    </lineage>
</organism>
<dbReference type="Gene3D" id="2.170.130.10">
    <property type="entry name" value="TonB-dependent receptor, plug domain"/>
    <property type="match status" value="1"/>
</dbReference>
<evidence type="ECO:0000256" key="1">
    <source>
        <dbReference type="ARBA" id="ARBA00004571"/>
    </source>
</evidence>
<evidence type="ECO:0000259" key="13">
    <source>
        <dbReference type="Pfam" id="PF00593"/>
    </source>
</evidence>
<dbReference type="InterPro" id="IPR000531">
    <property type="entry name" value="Beta-barrel_TonB"/>
</dbReference>
<feature type="chain" id="PRO_5047283430" evidence="12">
    <location>
        <begin position="33"/>
        <end position="1024"/>
    </location>
</feature>
<evidence type="ECO:0000256" key="6">
    <source>
        <dbReference type="ARBA" id="ARBA00023077"/>
    </source>
</evidence>
<dbReference type="InterPro" id="IPR012910">
    <property type="entry name" value="Plug_dom"/>
</dbReference>
<keyword evidence="3 9" id="KW-1134">Transmembrane beta strand</keyword>
<evidence type="ECO:0000256" key="5">
    <source>
        <dbReference type="ARBA" id="ARBA00022729"/>
    </source>
</evidence>
<dbReference type="Pfam" id="PF07715">
    <property type="entry name" value="Plug"/>
    <property type="match status" value="1"/>
</dbReference>
<evidence type="ECO:0000259" key="14">
    <source>
        <dbReference type="Pfam" id="PF07715"/>
    </source>
</evidence>
<dbReference type="Gene3D" id="2.40.170.20">
    <property type="entry name" value="TonB-dependent receptor, beta-barrel domain"/>
    <property type="match status" value="1"/>
</dbReference>
<dbReference type="EMBL" id="BAAAFA010000001">
    <property type="protein sequence ID" value="GAA0810425.1"/>
    <property type="molecule type" value="Genomic_DNA"/>
</dbReference>
<dbReference type="InterPro" id="IPR039426">
    <property type="entry name" value="TonB-dep_rcpt-like"/>
</dbReference>
<keyword evidence="6 11" id="KW-0798">TonB box</keyword>
<dbReference type="Proteomes" id="UP001500021">
    <property type="component" value="Unassembled WGS sequence"/>
</dbReference>
<dbReference type="PANTHER" id="PTHR47234">
    <property type="match status" value="1"/>
</dbReference>
<feature type="domain" description="TonB-dependent receptor plug" evidence="14">
    <location>
        <begin position="79"/>
        <end position="192"/>
    </location>
</feature>
<feature type="signal peptide" evidence="12">
    <location>
        <begin position="1"/>
        <end position="32"/>
    </location>
</feature>
<evidence type="ECO:0000256" key="10">
    <source>
        <dbReference type="PROSITE-ProRule" id="PRU10144"/>
    </source>
</evidence>
<protein>
    <submittedName>
        <fullName evidence="15">TonB-dependent receptor</fullName>
    </submittedName>
</protein>
<evidence type="ECO:0000313" key="15">
    <source>
        <dbReference type="EMBL" id="GAA0810425.1"/>
    </source>
</evidence>